<dbReference type="Proteomes" id="UP000694557">
    <property type="component" value="Unassembled WGS sequence"/>
</dbReference>
<evidence type="ECO:0000256" key="4">
    <source>
        <dbReference type="ARBA" id="ARBA00023136"/>
    </source>
</evidence>
<evidence type="ECO:0000256" key="1">
    <source>
        <dbReference type="ARBA" id="ARBA00004370"/>
    </source>
</evidence>
<dbReference type="PANTHER" id="PTHR19256:SF65">
    <property type="entry name" value="T CELL RECEPTOR GAMMA CONSTANT 1-RELATED"/>
    <property type="match status" value="1"/>
</dbReference>
<keyword evidence="5" id="KW-0675">Receptor</keyword>
<reference evidence="8" key="2">
    <citation type="submission" date="2025-09" db="UniProtKB">
        <authorList>
            <consortium name="Ensembl"/>
        </authorList>
    </citation>
    <scope>IDENTIFICATION</scope>
</reference>
<evidence type="ECO:0000313" key="8">
    <source>
        <dbReference type="Ensembl" id="ENSOKIP00005072119.1"/>
    </source>
</evidence>
<protein>
    <recommendedName>
        <fullName evidence="7">Ig-like domain-containing protein</fullName>
    </recommendedName>
</protein>
<evidence type="ECO:0000256" key="5">
    <source>
        <dbReference type="ARBA" id="ARBA00023170"/>
    </source>
</evidence>
<dbReference type="Gene3D" id="2.60.40.10">
    <property type="entry name" value="Immunoglobulins"/>
    <property type="match status" value="1"/>
</dbReference>
<reference evidence="8" key="1">
    <citation type="submission" date="2025-08" db="UniProtKB">
        <authorList>
            <consortium name="Ensembl"/>
        </authorList>
    </citation>
    <scope>IDENTIFICATION</scope>
</reference>
<dbReference type="Ensembl" id="ENSOKIT00005076833.1">
    <property type="protein sequence ID" value="ENSOKIP00005072119.1"/>
    <property type="gene ID" value="ENSOKIG00005031113.1"/>
</dbReference>
<feature type="domain" description="Ig-like" evidence="7">
    <location>
        <begin position="19"/>
        <end position="117"/>
    </location>
</feature>
<dbReference type="SUPFAM" id="SSF48726">
    <property type="entry name" value="Immunoglobulin"/>
    <property type="match status" value="1"/>
</dbReference>
<dbReference type="PROSITE" id="PS50835">
    <property type="entry name" value="IG_LIKE"/>
    <property type="match status" value="1"/>
</dbReference>
<dbReference type="PANTHER" id="PTHR19256">
    <property type="entry name" value="T-CELL RECEPTOR GAMMA CHAIN"/>
    <property type="match status" value="1"/>
</dbReference>
<dbReference type="InterPro" id="IPR013106">
    <property type="entry name" value="Ig_V-set"/>
</dbReference>
<proteinExistence type="predicted"/>
<dbReference type="InterPro" id="IPR007110">
    <property type="entry name" value="Ig-like_dom"/>
</dbReference>
<dbReference type="InterPro" id="IPR013783">
    <property type="entry name" value="Ig-like_fold"/>
</dbReference>
<evidence type="ECO:0000256" key="6">
    <source>
        <dbReference type="ARBA" id="ARBA00023319"/>
    </source>
</evidence>
<dbReference type="GO" id="GO:0016020">
    <property type="term" value="C:membrane"/>
    <property type="evidence" value="ECO:0007669"/>
    <property type="project" value="UniProtKB-SubCell"/>
</dbReference>
<evidence type="ECO:0000256" key="2">
    <source>
        <dbReference type="ARBA" id="ARBA00022692"/>
    </source>
</evidence>
<dbReference type="AlphaFoldDB" id="A0A8C7II91"/>
<keyword evidence="2" id="KW-0812">Transmembrane</keyword>
<comment type="subcellular location">
    <subcellularLocation>
        <location evidence="1">Membrane</location>
    </subcellularLocation>
</comment>
<evidence type="ECO:0000313" key="9">
    <source>
        <dbReference type="Proteomes" id="UP000694557"/>
    </source>
</evidence>
<dbReference type="InterPro" id="IPR036179">
    <property type="entry name" value="Ig-like_dom_sf"/>
</dbReference>
<organism evidence="8 9">
    <name type="scientific">Oncorhynchus kisutch</name>
    <name type="common">Coho salmon</name>
    <name type="synonym">Salmo kisutch</name>
    <dbReference type="NCBI Taxonomy" id="8019"/>
    <lineage>
        <taxon>Eukaryota</taxon>
        <taxon>Metazoa</taxon>
        <taxon>Chordata</taxon>
        <taxon>Craniata</taxon>
        <taxon>Vertebrata</taxon>
        <taxon>Euteleostomi</taxon>
        <taxon>Actinopterygii</taxon>
        <taxon>Neopterygii</taxon>
        <taxon>Teleostei</taxon>
        <taxon>Protacanthopterygii</taxon>
        <taxon>Salmoniformes</taxon>
        <taxon>Salmonidae</taxon>
        <taxon>Salmoninae</taxon>
        <taxon>Oncorhynchus</taxon>
    </lineage>
</organism>
<accession>A0A8C7II91</accession>
<keyword evidence="4" id="KW-0472">Membrane</keyword>
<dbReference type="GeneTree" id="ENSGT00940000168125"/>
<keyword evidence="6" id="KW-0393">Immunoglobulin domain</keyword>
<dbReference type="Pfam" id="PF07686">
    <property type="entry name" value="V-set"/>
    <property type="match status" value="1"/>
</dbReference>
<dbReference type="InterPro" id="IPR051117">
    <property type="entry name" value="TRG_var/const_region"/>
</dbReference>
<name>A0A8C7II91_ONCKI</name>
<sequence>MDCGIIIFSLFLGKWLIKPVSIYFNGVTDSISKTRREKESVSFDCKVTGRCGNLVHWYQKREGEPFTWILYFNSGDNSDSRATTHPQRADFSVWREFDSSNLMIKFVNGSHSATYYCACWRLDRGLCAF</sequence>
<evidence type="ECO:0000259" key="7">
    <source>
        <dbReference type="PROSITE" id="PS50835"/>
    </source>
</evidence>
<keyword evidence="3" id="KW-1133">Transmembrane helix</keyword>
<evidence type="ECO:0000256" key="3">
    <source>
        <dbReference type="ARBA" id="ARBA00022989"/>
    </source>
</evidence>
<keyword evidence="9" id="KW-1185">Reference proteome</keyword>